<proteinExistence type="predicted"/>
<dbReference type="AlphaFoldDB" id="A0A3A8HWZ0"/>
<evidence type="ECO:0000313" key="2">
    <source>
        <dbReference type="Proteomes" id="UP000268094"/>
    </source>
</evidence>
<dbReference type="Proteomes" id="UP000268094">
    <property type="component" value="Unassembled WGS sequence"/>
</dbReference>
<name>A0A3A8HWZ0_9BACT</name>
<comment type="caution">
    <text evidence="1">The sequence shown here is derived from an EMBL/GenBank/DDBJ whole genome shotgun (WGS) entry which is preliminary data.</text>
</comment>
<organism evidence="1 2">
    <name type="scientific">Corallococcus terminator</name>
    <dbReference type="NCBI Taxonomy" id="2316733"/>
    <lineage>
        <taxon>Bacteria</taxon>
        <taxon>Pseudomonadati</taxon>
        <taxon>Myxococcota</taxon>
        <taxon>Myxococcia</taxon>
        <taxon>Myxococcales</taxon>
        <taxon>Cystobacterineae</taxon>
        <taxon>Myxococcaceae</taxon>
        <taxon>Corallococcus</taxon>
    </lineage>
</organism>
<reference evidence="2" key="1">
    <citation type="submission" date="2018-09" db="EMBL/GenBank/DDBJ databases">
        <authorList>
            <person name="Livingstone P.G."/>
            <person name="Whitworth D.E."/>
        </authorList>
    </citation>
    <scope>NUCLEOTIDE SEQUENCE [LARGE SCALE GENOMIC DNA]</scope>
    <source>
        <strain evidence="2">CA054A</strain>
    </source>
</reference>
<accession>A0A3A8HWZ0</accession>
<dbReference type="OrthoDB" id="5525461at2"/>
<gene>
    <name evidence="1" type="ORF">D7V88_33135</name>
</gene>
<keyword evidence="2" id="KW-1185">Reference proteome</keyword>
<dbReference type="EMBL" id="RAVZ01000324">
    <property type="protein sequence ID" value="RKG75699.1"/>
    <property type="molecule type" value="Genomic_DNA"/>
</dbReference>
<sequence length="509" mass="56904">MKQTLIQHGAMSGDMFQIAVALMLDLELRLILVGCGGTGQDKSDSLYRFYVQDSGISATRIHRITVASESQMEARTKEILKNMHEDIFHQETTSVGQATNVVAASFRAEDATPLIRQTWLRNAQLEEGTFARMVRDWKVPLLAPLVVLWSRQSGALGGLHPEHDTSYRGLELLVERFTGEGYCCLIVGDDPNGKIAGPLGTERYRKACRLGEFWTRAGLVGKPRVYQFAFFEMLRQIVPTLTHVGMRSGNLEAYAYMGHRVLFLEERGRTDSVRMDKLIHADIRLRYASVKLEHLPTRTGRFLMEESLRGSVIGAAKGMRNQHKSAAKQNNAGAKLREQLGKEGLARLAALEDLEKAKLTAFQMDLKRFQMMKTAAPTVKDSVEKQPKGFLKPDLDAIFNTVSAFPKRQHLRGEAQAVPLNIPSLRNISFADRDRIGLARLAALQTGARVAILEPEDGDRVIGYGTITSEDGVLMTVTFNEIIDASAFFFQRGVESMNFDKGSRYIRPR</sequence>
<protein>
    <submittedName>
        <fullName evidence="1">Uncharacterized protein</fullName>
    </submittedName>
</protein>
<dbReference type="RefSeq" id="WP_120544616.1">
    <property type="nucleotide sequence ID" value="NZ_RAVZ01000324.1"/>
</dbReference>
<evidence type="ECO:0000313" key="1">
    <source>
        <dbReference type="EMBL" id="RKG75699.1"/>
    </source>
</evidence>